<dbReference type="SUPFAM" id="SSF47473">
    <property type="entry name" value="EF-hand"/>
    <property type="match status" value="1"/>
</dbReference>
<comment type="caution">
    <text evidence="3">The sequence shown here is derived from an EMBL/GenBank/DDBJ whole genome shotgun (WGS) entry which is preliminary data.</text>
</comment>
<feature type="domain" description="EF-hand" evidence="2">
    <location>
        <begin position="541"/>
        <end position="576"/>
    </location>
</feature>
<evidence type="ECO:0000259" key="2">
    <source>
        <dbReference type="PROSITE" id="PS50222"/>
    </source>
</evidence>
<dbReference type="Proteomes" id="UP001162131">
    <property type="component" value="Unassembled WGS sequence"/>
</dbReference>
<reference evidence="3" key="1">
    <citation type="submission" date="2021-09" db="EMBL/GenBank/DDBJ databases">
        <authorList>
            <consortium name="AG Swart"/>
            <person name="Singh M."/>
            <person name="Singh A."/>
            <person name="Seah K."/>
            <person name="Emmerich C."/>
        </authorList>
    </citation>
    <scope>NUCLEOTIDE SEQUENCE</scope>
    <source>
        <strain evidence="3">ATCC30299</strain>
    </source>
</reference>
<sequence length="693" mass="81477">MSSKSLSTDNKKGRPISTDIYHRNLIKSPIARPISNHGKLRLKQYLQPSLFLKPKITSFPMEKERLYEDNIQLKKTNHVLGEQLTKLKTKLLQLEKEIHRRNSFVEQNSFTLSNIPNPRGINSLRDSLNFLKKENQRYKSDNEELKKSMKLTKLNEIEEERDQYFKECKRLRSIIDTISKENLEKTREIKSKPVTPSNRLDTETIDNQKLKNLELKIDTSRYKKKALKEELLNAKNKIENYEAEKNQLTKTIKEKDAELLKSNQIIEDLKSKLLKTSNPQDGSNYPSPKLSKVAKVPLKVSQNFSIAISSNSFSSPIRKNVIKDFFNKISVQILNHEENFDEFVCKYNPENQNYFTFQEFWDGLQRCELNVTLKETKEVYDILEENKEFSANMFIEKVKSCLEEKLGRPLKKQNNCEELSETFIKEIKDTVVYRDEIRETVSDLKSRFREKNVSKKEFYDFFIRYLPDNPVEIKQLDKLFSDEILKVESILERKKMISYFIGNSSKEQVIEKLLTEFFPISVENLIPNNDEFSIAVSQILSLELQFRQKCEKYDKQKRGYITWFEIRKIISELGLSFSDGIYDELKIKCYSLEQSLLLIPYVPFMDLLKNDLVVSSINNITNHSYEEEVEERKEDVGSVHSTMVSHERATTRGSISTDFQNLLNSSFHENLMQTRETLRDERMSVGDDAYEYN</sequence>
<evidence type="ECO:0000256" key="1">
    <source>
        <dbReference type="SAM" id="Coils"/>
    </source>
</evidence>
<accession>A0AAU9J0F5</accession>
<gene>
    <name evidence="3" type="ORF">BSTOLATCC_MIC17652</name>
</gene>
<protein>
    <recommendedName>
        <fullName evidence="2">EF-hand domain-containing protein</fullName>
    </recommendedName>
</protein>
<dbReference type="EMBL" id="CAJZBQ010000017">
    <property type="protein sequence ID" value="CAG9317026.1"/>
    <property type="molecule type" value="Genomic_DNA"/>
</dbReference>
<evidence type="ECO:0000313" key="4">
    <source>
        <dbReference type="Proteomes" id="UP001162131"/>
    </source>
</evidence>
<feature type="coiled-coil region" evidence="1">
    <location>
        <begin position="121"/>
        <end position="174"/>
    </location>
</feature>
<dbReference type="InterPro" id="IPR011992">
    <property type="entry name" value="EF-hand-dom_pair"/>
</dbReference>
<feature type="coiled-coil region" evidence="1">
    <location>
        <begin position="210"/>
        <end position="272"/>
    </location>
</feature>
<organism evidence="3 4">
    <name type="scientific">Blepharisma stoltei</name>
    <dbReference type="NCBI Taxonomy" id="1481888"/>
    <lineage>
        <taxon>Eukaryota</taxon>
        <taxon>Sar</taxon>
        <taxon>Alveolata</taxon>
        <taxon>Ciliophora</taxon>
        <taxon>Postciliodesmatophora</taxon>
        <taxon>Heterotrichea</taxon>
        <taxon>Heterotrichida</taxon>
        <taxon>Blepharismidae</taxon>
        <taxon>Blepharisma</taxon>
    </lineage>
</organism>
<dbReference type="PROSITE" id="PS50222">
    <property type="entry name" value="EF_HAND_2"/>
    <property type="match status" value="1"/>
</dbReference>
<dbReference type="AlphaFoldDB" id="A0AAU9J0F5"/>
<proteinExistence type="predicted"/>
<keyword evidence="1" id="KW-0175">Coiled coil</keyword>
<keyword evidence="4" id="KW-1185">Reference proteome</keyword>
<evidence type="ECO:0000313" key="3">
    <source>
        <dbReference type="EMBL" id="CAG9317026.1"/>
    </source>
</evidence>
<dbReference type="GO" id="GO:0005509">
    <property type="term" value="F:calcium ion binding"/>
    <property type="evidence" value="ECO:0007669"/>
    <property type="project" value="InterPro"/>
</dbReference>
<name>A0AAU9J0F5_9CILI</name>
<dbReference type="InterPro" id="IPR002048">
    <property type="entry name" value="EF_hand_dom"/>
</dbReference>